<evidence type="ECO:0000313" key="2">
    <source>
        <dbReference type="Proteomes" id="UP000275408"/>
    </source>
</evidence>
<reference evidence="1 2" key="1">
    <citation type="journal article" date="2018" name="Sci. Rep.">
        <title>Comparative analysis of the Pocillopora damicornis genome highlights role of immune system in coral evolution.</title>
        <authorList>
            <person name="Cunning R."/>
            <person name="Bay R.A."/>
            <person name="Gillette P."/>
            <person name="Baker A.C."/>
            <person name="Traylor-Knowles N."/>
        </authorList>
    </citation>
    <scope>NUCLEOTIDE SEQUENCE [LARGE SCALE GENOMIC DNA]</scope>
    <source>
        <strain evidence="1">RSMAS</strain>
        <tissue evidence="1">Whole animal</tissue>
    </source>
</reference>
<dbReference type="EMBL" id="RCHS01001748">
    <property type="protein sequence ID" value="RMX51581.1"/>
    <property type="molecule type" value="Genomic_DNA"/>
</dbReference>
<keyword evidence="2" id="KW-1185">Reference proteome</keyword>
<sequence length="277" mass="31596">MPLLFFLSDEGGNILHNTCFLQYHLEDDNDNEDLVFDVAPHGNCEHGKTPSYLTQKSTLDAMKAEVYENAPSVASRKVSSASGGMLGAQQPGKLPRSRKQLYDLKRKAKTRDQVDELSLYSQSKDEPFIIKHHDVPEDLWVLSKARMNRDLSHCPQLSRKARVSVTDGEKALLDALAETMPKATGLRCFNHSRENRKSKLKSVEITKKQEQVFFIERILGTHPNSFLEAEDKKDLKSKLTAVKDELEEEERRITGNDPQFWTYLSVNKKMKKDSMIT</sequence>
<proteinExistence type="predicted"/>
<comment type="caution">
    <text evidence="1">The sequence shown here is derived from an EMBL/GenBank/DDBJ whole genome shotgun (WGS) entry which is preliminary data.</text>
</comment>
<evidence type="ECO:0000313" key="1">
    <source>
        <dbReference type="EMBL" id="RMX51581.1"/>
    </source>
</evidence>
<name>A0A3M6UD49_POCDA</name>
<dbReference type="Proteomes" id="UP000275408">
    <property type="component" value="Unassembled WGS sequence"/>
</dbReference>
<protein>
    <submittedName>
        <fullName evidence="1">Uncharacterized protein</fullName>
    </submittedName>
</protein>
<organism evidence="1 2">
    <name type="scientific">Pocillopora damicornis</name>
    <name type="common">Cauliflower coral</name>
    <name type="synonym">Millepora damicornis</name>
    <dbReference type="NCBI Taxonomy" id="46731"/>
    <lineage>
        <taxon>Eukaryota</taxon>
        <taxon>Metazoa</taxon>
        <taxon>Cnidaria</taxon>
        <taxon>Anthozoa</taxon>
        <taxon>Hexacorallia</taxon>
        <taxon>Scleractinia</taxon>
        <taxon>Astrocoeniina</taxon>
        <taxon>Pocilloporidae</taxon>
        <taxon>Pocillopora</taxon>
    </lineage>
</organism>
<dbReference type="AlphaFoldDB" id="A0A3M6UD49"/>
<gene>
    <name evidence="1" type="ORF">pdam_00017713</name>
</gene>
<accession>A0A3M6UD49</accession>